<dbReference type="Proteomes" id="UP000256297">
    <property type="component" value="Plasmid CBM2589_p"/>
</dbReference>
<proteinExistence type="predicted"/>
<gene>
    <name evidence="1" type="ORF">CBM2589_P190013</name>
</gene>
<reference evidence="1" key="1">
    <citation type="submission" date="2018-01" db="EMBL/GenBank/DDBJ databases">
        <authorList>
            <person name="Clerissi C."/>
        </authorList>
    </citation>
    <scope>NUCLEOTIDE SEQUENCE</scope>
    <source>
        <strain evidence="1">Cupriavidus taiwanensis STM 3521</strain>
    </source>
</reference>
<sequence length="101" mass="11676">MSIQGRDEAIPTSEQHLKIEPYSGNAFCCWERTSIRGISQRSTFDRRGETMEHTYALLLPRTIRVSTMVDVELHEDKVQPLAELRANLLHQADLLEAQFFM</sequence>
<organism evidence="1">
    <name type="scientific">Cupriavidus taiwanensis</name>
    <dbReference type="NCBI Taxonomy" id="164546"/>
    <lineage>
        <taxon>Bacteria</taxon>
        <taxon>Pseudomonadati</taxon>
        <taxon>Pseudomonadota</taxon>
        <taxon>Betaproteobacteria</taxon>
        <taxon>Burkholderiales</taxon>
        <taxon>Burkholderiaceae</taxon>
        <taxon>Cupriavidus</taxon>
    </lineage>
</organism>
<accession>A0A375CMF3</accession>
<dbReference type="AlphaFoldDB" id="A0A375CMF3"/>
<dbReference type="EMBL" id="OFSP01000050">
    <property type="protein sequence ID" value="SOY75545.1"/>
    <property type="molecule type" value="Genomic_DNA"/>
</dbReference>
<name>A0A375CMF3_9BURK</name>
<comment type="caution">
    <text evidence="1">The sequence shown here is derived from an EMBL/GenBank/DDBJ whole genome shotgun (WGS) entry which is preliminary data.</text>
</comment>
<protein>
    <submittedName>
        <fullName evidence="1">Uncharacterized protein</fullName>
    </submittedName>
</protein>
<evidence type="ECO:0000313" key="1">
    <source>
        <dbReference type="EMBL" id="SOY75545.1"/>
    </source>
</evidence>